<proteinExistence type="predicted"/>
<reference evidence="2 3" key="1">
    <citation type="journal article" date="2015" name="Nature">
        <title>rRNA introns, odd ribosomes, and small enigmatic genomes across a large radiation of phyla.</title>
        <authorList>
            <person name="Brown C.T."/>
            <person name="Hug L.A."/>
            <person name="Thomas B.C."/>
            <person name="Sharon I."/>
            <person name="Castelle C.J."/>
            <person name="Singh A."/>
            <person name="Wilkins M.J."/>
            <person name="Williams K.H."/>
            <person name="Banfield J.F."/>
        </authorList>
    </citation>
    <scope>NUCLEOTIDE SEQUENCE [LARGE SCALE GENOMIC DNA]</scope>
</reference>
<accession>A0A0G0NZ68</accession>
<evidence type="ECO:0000256" key="1">
    <source>
        <dbReference type="SAM" id="Phobius"/>
    </source>
</evidence>
<sequence>MDKLDQSLDSMKEAKKFSLGFKIEALQQLVLQRFQALTTISAISFAVSGIVISSDNSLIHNKLLALFSATLFIFIALVSLGRHLYLLREGIDSISQKIKNFSGEDWSKPLKEKSFEADWWPETLYIFLIVGVLLFGISLIEYSYSI</sequence>
<evidence type="ECO:0000313" key="2">
    <source>
        <dbReference type="EMBL" id="KKQ91139.1"/>
    </source>
</evidence>
<gene>
    <name evidence="2" type="ORF">UT17_C0017G0012</name>
</gene>
<dbReference type="AlphaFoldDB" id="A0A0G0NZ68"/>
<keyword evidence="1" id="KW-0812">Transmembrane</keyword>
<name>A0A0G0NZ68_9BACT</name>
<protein>
    <recommendedName>
        <fullName evidence="4">DUF202 domain-containing protein</fullName>
    </recommendedName>
</protein>
<feature type="transmembrane region" description="Helical" evidence="1">
    <location>
        <begin position="64"/>
        <end position="85"/>
    </location>
</feature>
<organism evidence="2 3">
    <name type="scientific">Candidatus Woesebacteria bacterium GW2011_GWB1_39_10</name>
    <dbReference type="NCBI Taxonomy" id="1618572"/>
    <lineage>
        <taxon>Bacteria</taxon>
        <taxon>Candidatus Woeseibacteriota</taxon>
    </lineage>
</organism>
<comment type="caution">
    <text evidence="2">The sequence shown here is derived from an EMBL/GenBank/DDBJ whole genome shotgun (WGS) entry which is preliminary data.</text>
</comment>
<dbReference type="Proteomes" id="UP000034774">
    <property type="component" value="Unassembled WGS sequence"/>
</dbReference>
<dbReference type="STRING" id="1618572.UT17_C0017G0012"/>
<feature type="transmembrane region" description="Helical" evidence="1">
    <location>
        <begin position="124"/>
        <end position="144"/>
    </location>
</feature>
<dbReference type="EMBL" id="LBVU01000017">
    <property type="protein sequence ID" value="KKQ91139.1"/>
    <property type="molecule type" value="Genomic_DNA"/>
</dbReference>
<keyword evidence="1" id="KW-0472">Membrane</keyword>
<keyword evidence="1" id="KW-1133">Transmembrane helix</keyword>
<evidence type="ECO:0008006" key="4">
    <source>
        <dbReference type="Google" id="ProtNLM"/>
    </source>
</evidence>
<feature type="transmembrane region" description="Helical" evidence="1">
    <location>
        <begin position="34"/>
        <end position="52"/>
    </location>
</feature>
<evidence type="ECO:0000313" key="3">
    <source>
        <dbReference type="Proteomes" id="UP000034774"/>
    </source>
</evidence>